<organism evidence="2 3">
    <name type="scientific">Eschrichtius robustus</name>
    <name type="common">California gray whale</name>
    <name type="synonym">Eschrichtius gibbosus</name>
    <dbReference type="NCBI Taxonomy" id="9764"/>
    <lineage>
        <taxon>Eukaryota</taxon>
        <taxon>Metazoa</taxon>
        <taxon>Chordata</taxon>
        <taxon>Craniata</taxon>
        <taxon>Vertebrata</taxon>
        <taxon>Euteleostomi</taxon>
        <taxon>Mammalia</taxon>
        <taxon>Eutheria</taxon>
        <taxon>Laurasiatheria</taxon>
        <taxon>Artiodactyla</taxon>
        <taxon>Whippomorpha</taxon>
        <taxon>Cetacea</taxon>
        <taxon>Mysticeti</taxon>
        <taxon>Eschrichtiidae</taxon>
        <taxon>Eschrichtius</taxon>
    </lineage>
</organism>
<feature type="region of interest" description="Disordered" evidence="1">
    <location>
        <begin position="254"/>
        <end position="302"/>
    </location>
</feature>
<dbReference type="Proteomes" id="UP001159641">
    <property type="component" value="Unassembled WGS sequence"/>
</dbReference>
<reference evidence="2 3" key="1">
    <citation type="submission" date="2022-11" db="EMBL/GenBank/DDBJ databases">
        <title>Whole genome sequence of Eschrichtius robustus ER-17-0199.</title>
        <authorList>
            <person name="Bruniche-Olsen A."/>
            <person name="Black A.N."/>
            <person name="Fields C.J."/>
            <person name="Walden K."/>
            <person name="Dewoody J.A."/>
        </authorList>
    </citation>
    <scope>NUCLEOTIDE SEQUENCE [LARGE SCALE GENOMIC DNA]</scope>
    <source>
        <strain evidence="2">ER-17-0199</strain>
        <tissue evidence="2">Blubber</tissue>
    </source>
</reference>
<name>A0AB34HQM1_ESCRO</name>
<feature type="compositionally biased region" description="Basic and acidic residues" evidence="1">
    <location>
        <begin position="134"/>
        <end position="157"/>
    </location>
</feature>
<sequence>MGHLYYNHFFKQMDELHIPMIQWMVNLLILMVPDFPDPDTLIKLEEESAEKRDLGIAKLELDAIALAKKLSQYSIYLSSCCKEMVTAMAPSKAGHLEKNPTKELNELDKMKDTVKELTTPEADKLLKEDEEGNTEDKKLEEKKEEEKAEEKPSTSTEKEKLIRVIGVDENVHSQPLFGTDALSSWRESANEGTLAPKYLEVMAIIERMQEKLIEVESRARQAEEKFDDANEKLHYTLIRNKELEKELEEILMKYKEKESEGEEEENEGEREEEIRPIERASKSPKKGLLSKSTNPPDLKDELCHVQLFRKQDFLDGASESKTSEGSLPDAP</sequence>
<protein>
    <recommendedName>
        <fullName evidence="4">Axonemal dynein light chain domain-containing protein 1</fullName>
    </recommendedName>
</protein>
<dbReference type="PANTHER" id="PTHR23052">
    <property type="entry name" value="AXONEMAL DYNEIN LIGHT CHAIN DOMAIN-CONTAINING PROTEIN 1"/>
    <property type="match status" value="1"/>
</dbReference>
<proteinExistence type="predicted"/>
<evidence type="ECO:0000313" key="3">
    <source>
        <dbReference type="Proteomes" id="UP001159641"/>
    </source>
</evidence>
<feature type="compositionally biased region" description="Basic and acidic residues" evidence="1">
    <location>
        <begin position="95"/>
        <end position="115"/>
    </location>
</feature>
<dbReference type="AlphaFoldDB" id="A0AB34HQM1"/>
<accession>A0AB34HQM1</accession>
<feature type="region of interest" description="Disordered" evidence="1">
    <location>
        <begin position="95"/>
        <end position="157"/>
    </location>
</feature>
<feature type="compositionally biased region" description="Acidic residues" evidence="1">
    <location>
        <begin position="259"/>
        <end position="271"/>
    </location>
</feature>
<evidence type="ECO:0000313" key="2">
    <source>
        <dbReference type="EMBL" id="KAJ8795167.1"/>
    </source>
</evidence>
<comment type="caution">
    <text evidence="2">The sequence shown here is derived from an EMBL/GenBank/DDBJ whole genome shotgun (WGS) entry which is preliminary data.</text>
</comment>
<dbReference type="EMBL" id="JAIQCJ010000605">
    <property type="protein sequence ID" value="KAJ8795167.1"/>
    <property type="molecule type" value="Genomic_DNA"/>
</dbReference>
<gene>
    <name evidence="2" type="ORF">J1605_018513</name>
</gene>
<evidence type="ECO:0008006" key="4">
    <source>
        <dbReference type="Google" id="ProtNLM"/>
    </source>
</evidence>
<feature type="compositionally biased region" description="Basic and acidic residues" evidence="1">
    <location>
        <begin position="272"/>
        <end position="281"/>
    </location>
</feature>
<dbReference type="InterPro" id="IPR052845">
    <property type="entry name" value="Axonemal_dynein_LC_domain"/>
</dbReference>
<keyword evidence="3" id="KW-1185">Reference proteome</keyword>
<dbReference type="PANTHER" id="PTHR23052:SF1">
    <property type="entry name" value="AXONEMAL DYNEIN LIGHT CHAIN DOMAIN-CONTAINING PROTEIN 1"/>
    <property type="match status" value="1"/>
</dbReference>
<evidence type="ECO:0000256" key="1">
    <source>
        <dbReference type="SAM" id="MobiDB-lite"/>
    </source>
</evidence>